<evidence type="ECO:0008006" key="2">
    <source>
        <dbReference type="Google" id="ProtNLM"/>
    </source>
</evidence>
<gene>
    <name evidence="1" type="ORF">METZ01_LOCUS426982</name>
</gene>
<proteinExistence type="predicted"/>
<feature type="non-terminal residue" evidence="1">
    <location>
        <position position="1"/>
    </location>
</feature>
<dbReference type="AlphaFoldDB" id="A0A382XV07"/>
<name>A0A382XV07_9ZZZZ</name>
<dbReference type="EMBL" id="UINC01170201">
    <property type="protein sequence ID" value="SVD74128.1"/>
    <property type="molecule type" value="Genomic_DNA"/>
</dbReference>
<sequence>LVPDFQDLMPESFGSVNESDLNDLVSYLKTLK</sequence>
<evidence type="ECO:0000313" key="1">
    <source>
        <dbReference type="EMBL" id="SVD74128.1"/>
    </source>
</evidence>
<organism evidence="1">
    <name type="scientific">marine metagenome</name>
    <dbReference type="NCBI Taxonomy" id="408172"/>
    <lineage>
        <taxon>unclassified sequences</taxon>
        <taxon>metagenomes</taxon>
        <taxon>ecological metagenomes</taxon>
    </lineage>
</organism>
<protein>
    <recommendedName>
        <fullName evidence="2">Cytochrome c domain-containing protein</fullName>
    </recommendedName>
</protein>
<reference evidence="1" key="1">
    <citation type="submission" date="2018-05" db="EMBL/GenBank/DDBJ databases">
        <authorList>
            <person name="Lanie J.A."/>
            <person name="Ng W.-L."/>
            <person name="Kazmierczak K.M."/>
            <person name="Andrzejewski T.M."/>
            <person name="Davidsen T.M."/>
            <person name="Wayne K.J."/>
            <person name="Tettelin H."/>
            <person name="Glass J.I."/>
            <person name="Rusch D."/>
            <person name="Podicherti R."/>
            <person name="Tsui H.-C.T."/>
            <person name="Winkler M.E."/>
        </authorList>
    </citation>
    <scope>NUCLEOTIDE SEQUENCE</scope>
</reference>
<accession>A0A382XV07</accession>